<sequence length="152" mass="17303">MMKNSISPLAYPATNETSLFHDLRGWHIAIRTTAYTAFIAWYQKNLDFRLVKEFTAGEMQLALIAPPGDNNFILEVLGVNDHQESLSEVKLGYDHLCFNVDNLEATMSALKLRNIEIVRSFEVPVIGKRVAFIEDPFGNKIEFSEELKLQNP</sequence>
<evidence type="ECO:0000313" key="3">
    <source>
        <dbReference type="EMBL" id="PTB96980.1"/>
    </source>
</evidence>
<evidence type="ECO:0000256" key="1">
    <source>
        <dbReference type="ARBA" id="ARBA00022723"/>
    </source>
</evidence>
<feature type="domain" description="VOC" evidence="2">
    <location>
        <begin position="24"/>
        <end position="146"/>
    </location>
</feature>
<evidence type="ECO:0000259" key="2">
    <source>
        <dbReference type="PROSITE" id="PS51819"/>
    </source>
</evidence>
<dbReference type="CDD" id="cd06587">
    <property type="entry name" value="VOC"/>
    <property type="match status" value="1"/>
</dbReference>
<comment type="caution">
    <text evidence="3">The sequence shown here is derived from an EMBL/GenBank/DDBJ whole genome shotgun (WGS) entry which is preliminary data.</text>
</comment>
<protein>
    <submittedName>
        <fullName evidence="3">VOC family protein</fullName>
    </submittedName>
</protein>
<dbReference type="PANTHER" id="PTHR43048:SF5">
    <property type="entry name" value="BLR5325 PROTEIN"/>
    <property type="match status" value="1"/>
</dbReference>
<dbReference type="InterPro" id="IPR004360">
    <property type="entry name" value="Glyas_Fos-R_dOase_dom"/>
</dbReference>
<dbReference type="EMBL" id="PYVU01000029">
    <property type="protein sequence ID" value="PTB96980.1"/>
    <property type="molecule type" value="Genomic_DNA"/>
</dbReference>
<gene>
    <name evidence="3" type="ORF">C9994_05000</name>
</gene>
<name>A0A2T4DT49_9BACT</name>
<dbReference type="Gene3D" id="3.10.180.10">
    <property type="entry name" value="2,3-Dihydroxybiphenyl 1,2-Dioxygenase, domain 1"/>
    <property type="match status" value="1"/>
</dbReference>
<dbReference type="PROSITE" id="PS51819">
    <property type="entry name" value="VOC"/>
    <property type="match status" value="1"/>
</dbReference>
<dbReference type="InterPro" id="IPR051785">
    <property type="entry name" value="MMCE/EMCE_epimerase"/>
</dbReference>
<dbReference type="Pfam" id="PF00903">
    <property type="entry name" value="Glyoxalase"/>
    <property type="match status" value="1"/>
</dbReference>
<evidence type="ECO:0000313" key="4">
    <source>
        <dbReference type="Proteomes" id="UP000240608"/>
    </source>
</evidence>
<reference evidence="3 4" key="1">
    <citation type="submission" date="2018-03" db="EMBL/GenBank/DDBJ databases">
        <title>Cross-interface Injection: A General Nanoliter Liquid Handling Method Applied to Single Cells Genome Amplification Automated Nanoliter Liquid Handling Applied to Single Cell Multiple Displacement Amplification.</title>
        <authorList>
            <person name="Yun J."/>
            <person name="Xu P."/>
            <person name="Xu J."/>
            <person name="Dai X."/>
            <person name="Wang Y."/>
            <person name="Zheng X."/>
            <person name="Cao C."/>
            <person name="Yi Q."/>
            <person name="Zhu Y."/>
            <person name="Wang L."/>
            <person name="Dong Z."/>
            <person name="Huang Y."/>
            <person name="Huang L."/>
            <person name="Du W."/>
        </authorList>
    </citation>
    <scope>NUCLEOTIDE SEQUENCE [LARGE SCALE GENOMIC DNA]</scope>
    <source>
        <strain evidence="3 4">Z-D1-2</strain>
    </source>
</reference>
<dbReference type="GO" id="GO:0046491">
    <property type="term" value="P:L-methylmalonyl-CoA metabolic process"/>
    <property type="evidence" value="ECO:0007669"/>
    <property type="project" value="TreeGrafter"/>
</dbReference>
<dbReference type="SUPFAM" id="SSF54593">
    <property type="entry name" value="Glyoxalase/Bleomycin resistance protein/Dihydroxybiphenyl dioxygenase"/>
    <property type="match status" value="1"/>
</dbReference>
<dbReference type="GO" id="GO:0046872">
    <property type="term" value="F:metal ion binding"/>
    <property type="evidence" value="ECO:0007669"/>
    <property type="project" value="UniProtKB-KW"/>
</dbReference>
<dbReference type="InterPro" id="IPR029068">
    <property type="entry name" value="Glyas_Bleomycin-R_OHBP_Dase"/>
</dbReference>
<accession>A0A2T4DT49</accession>
<dbReference type="PANTHER" id="PTHR43048">
    <property type="entry name" value="METHYLMALONYL-COA EPIMERASE"/>
    <property type="match status" value="1"/>
</dbReference>
<dbReference type="InterPro" id="IPR037523">
    <property type="entry name" value="VOC_core"/>
</dbReference>
<dbReference type="GO" id="GO:0004493">
    <property type="term" value="F:methylmalonyl-CoA epimerase activity"/>
    <property type="evidence" value="ECO:0007669"/>
    <property type="project" value="TreeGrafter"/>
</dbReference>
<proteinExistence type="predicted"/>
<keyword evidence="1" id="KW-0479">Metal-binding</keyword>
<dbReference type="Proteomes" id="UP000240608">
    <property type="component" value="Unassembled WGS sequence"/>
</dbReference>
<dbReference type="AlphaFoldDB" id="A0A2T4DT49"/>
<organism evidence="3 4">
    <name type="scientific">Marivirga lumbricoides</name>
    <dbReference type="NCBI Taxonomy" id="1046115"/>
    <lineage>
        <taxon>Bacteria</taxon>
        <taxon>Pseudomonadati</taxon>
        <taxon>Bacteroidota</taxon>
        <taxon>Cytophagia</taxon>
        <taxon>Cytophagales</taxon>
        <taxon>Marivirgaceae</taxon>
        <taxon>Marivirga</taxon>
    </lineage>
</organism>